<feature type="compositionally biased region" description="Basic and acidic residues" evidence="1">
    <location>
        <begin position="1"/>
        <end position="12"/>
    </location>
</feature>
<dbReference type="AlphaFoldDB" id="A0A0A9AYC9"/>
<evidence type="ECO:0000313" key="2">
    <source>
        <dbReference type="EMBL" id="JAD56754.1"/>
    </source>
</evidence>
<feature type="region of interest" description="Disordered" evidence="1">
    <location>
        <begin position="1"/>
        <end position="22"/>
    </location>
</feature>
<dbReference type="EMBL" id="GBRH01241141">
    <property type="protein sequence ID" value="JAD56754.1"/>
    <property type="molecule type" value="Transcribed_RNA"/>
</dbReference>
<reference evidence="2" key="2">
    <citation type="journal article" date="2015" name="Data Brief">
        <title>Shoot transcriptome of the giant reed, Arundo donax.</title>
        <authorList>
            <person name="Barrero R.A."/>
            <person name="Guerrero F.D."/>
            <person name="Moolhuijzen P."/>
            <person name="Goolsby J.A."/>
            <person name="Tidwell J."/>
            <person name="Bellgard S.E."/>
            <person name="Bellgard M.I."/>
        </authorList>
    </citation>
    <scope>NUCLEOTIDE SEQUENCE</scope>
    <source>
        <tissue evidence="2">Shoot tissue taken approximately 20 cm above the soil surface</tissue>
    </source>
</reference>
<sequence>MDRNTSRLDKASADNTYHRNTF</sequence>
<protein>
    <submittedName>
        <fullName evidence="2">Uncharacterized protein</fullName>
    </submittedName>
</protein>
<organism evidence="2">
    <name type="scientific">Arundo donax</name>
    <name type="common">Giant reed</name>
    <name type="synonym">Donax arundinaceus</name>
    <dbReference type="NCBI Taxonomy" id="35708"/>
    <lineage>
        <taxon>Eukaryota</taxon>
        <taxon>Viridiplantae</taxon>
        <taxon>Streptophyta</taxon>
        <taxon>Embryophyta</taxon>
        <taxon>Tracheophyta</taxon>
        <taxon>Spermatophyta</taxon>
        <taxon>Magnoliopsida</taxon>
        <taxon>Liliopsida</taxon>
        <taxon>Poales</taxon>
        <taxon>Poaceae</taxon>
        <taxon>PACMAD clade</taxon>
        <taxon>Arundinoideae</taxon>
        <taxon>Arundineae</taxon>
        <taxon>Arundo</taxon>
    </lineage>
</organism>
<feature type="compositionally biased region" description="Polar residues" evidence="1">
    <location>
        <begin position="13"/>
        <end position="22"/>
    </location>
</feature>
<name>A0A0A9AYC9_ARUDO</name>
<accession>A0A0A9AYC9</accession>
<reference evidence="2" key="1">
    <citation type="submission" date="2014-09" db="EMBL/GenBank/DDBJ databases">
        <authorList>
            <person name="Magalhaes I.L.F."/>
            <person name="Oliveira U."/>
            <person name="Santos F.R."/>
            <person name="Vidigal T.H.D.A."/>
            <person name="Brescovit A.D."/>
            <person name="Santos A.J."/>
        </authorList>
    </citation>
    <scope>NUCLEOTIDE SEQUENCE</scope>
    <source>
        <tissue evidence="2">Shoot tissue taken approximately 20 cm above the soil surface</tissue>
    </source>
</reference>
<evidence type="ECO:0000256" key="1">
    <source>
        <dbReference type="SAM" id="MobiDB-lite"/>
    </source>
</evidence>
<proteinExistence type="predicted"/>